<dbReference type="KEGG" id="fer:FNB15_11710"/>
<feature type="transmembrane region" description="Helical" evidence="6">
    <location>
        <begin position="9"/>
        <end position="28"/>
    </location>
</feature>
<feature type="transmembrane region" description="Helical" evidence="6">
    <location>
        <begin position="96"/>
        <end position="113"/>
    </location>
</feature>
<evidence type="ECO:0000313" key="9">
    <source>
        <dbReference type="Proteomes" id="UP000317496"/>
    </source>
</evidence>
<name>A0A516H2U0_9PROT</name>
<evidence type="ECO:0000259" key="7">
    <source>
        <dbReference type="Pfam" id="PF00892"/>
    </source>
</evidence>
<dbReference type="InterPro" id="IPR000620">
    <property type="entry name" value="EamA_dom"/>
</dbReference>
<keyword evidence="2" id="KW-1003">Cell membrane</keyword>
<feature type="transmembrane region" description="Helical" evidence="6">
    <location>
        <begin position="66"/>
        <end position="84"/>
    </location>
</feature>
<evidence type="ECO:0000256" key="6">
    <source>
        <dbReference type="SAM" id="Phobius"/>
    </source>
</evidence>
<evidence type="ECO:0000256" key="1">
    <source>
        <dbReference type="ARBA" id="ARBA00004651"/>
    </source>
</evidence>
<keyword evidence="5 6" id="KW-0472">Membrane</keyword>
<feature type="domain" description="EamA" evidence="7">
    <location>
        <begin position="152"/>
        <end position="287"/>
    </location>
</feature>
<feature type="transmembrane region" description="Helical" evidence="6">
    <location>
        <begin position="34"/>
        <end position="54"/>
    </location>
</feature>
<reference evidence="8 9" key="1">
    <citation type="submission" date="2019-07" db="EMBL/GenBank/DDBJ databases">
        <title>Genome sequencing for Ferrovibrio sp. K5.</title>
        <authorList>
            <person name="Park S.-J."/>
        </authorList>
    </citation>
    <scope>NUCLEOTIDE SEQUENCE [LARGE SCALE GENOMIC DNA]</scope>
    <source>
        <strain evidence="8 9">K5</strain>
    </source>
</reference>
<feature type="transmembrane region" description="Helical" evidence="6">
    <location>
        <begin position="247"/>
        <end position="265"/>
    </location>
</feature>
<dbReference type="Proteomes" id="UP000317496">
    <property type="component" value="Chromosome"/>
</dbReference>
<dbReference type="EMBL" id="CP041636">
    <property type="protein sequence ID" value="QDO97890.1"/>
    <property type="molecule type" value="Genomic_DNA"/>
</dbReference>
<feature type="transmembrane region" description="Helical" evidence="6">
    <location>
        <begin position="120"/>
        <end position="137"/>
    </location>
</feature>
<proteinExistence type="predicted"/>
<sequence length="297" mass="32054">MKIDRGDAYLLLTVFIWGNTFPTAKYVLGVMPPTVFSSTRYLLAAATLMAVLIWRGGLKLPQRRDLLPLIGFGFLGITLMQLLWANALSISTASKGSILIATSPIWALILGRLRGQRLSAIAWGGVLLSFGGVFLVINNSLTAITVGGGHILGDLLFLTVAFCWALFSVLSPPYLARLGTLYVSGWSMLFGALLLSPFIFWGWNDTPWEAMQAGHWASFLYTAILAGALGYLLWYEGISRLGIARSVIYSYLIPVFAMVSAIAFLGEHVSLAQLIGAAIVIAGLVLTRWSTPAPPAA</sequence>
<evidence type="ECO:0000256" key="2">
    <source>
        <dbReference type="ARBA" id="ARBA00022475"/>
    </source>
</evidence>
<accession>A0A516H2U0</accession>
<feature type="transmembrane region" description="Helical" evidence="6">
    <location>
        <begin position="143"/>
        <end position="167"/>
    </location>
</feature>
<dbReference type="GO" id="GO:0005886">
    <property type="term" value="C:plasma membrane"/>
    <property type="evidence" value="ECO:0007669"/>
    <property type="project" value="UniProtKB-SubCell"/>
</dbReference>
<keyword evidence="3 6" id="KW-0812">Transmembrane</keyword>
<comment type="subcellular location">
    <subcellularLocation>
        <location evidence="1">Cell membrane</location>
        <topology evidence="1">Multi-pass membrane protein</topology>
    </subcellularLocation>
</comment>
<gene>
    <name evidence="8" type="ORF">FNB15_11710</name>
</gene>
<organism evidence="8 9">
    <name type="scientific">Ferrovibrio terrae</name>
    <dbReference type="NCBI Taxonomy" id="2594003"/>
    <lineage>
        <taxon>Bacteria</taxon>
        <taxon>Pseudomonadati</taxon>
        <taxon>Pseudomonadota</taxon>
        <taxon>Alphaproteobacteria</taxon>
        <taxon>Rhodospirillales</taxon>
        <taxon>Rhodospirillaceae</taxon>
        <taxon>Ferrovibrio</taxon>
    </lineage>
</organism>
<dbReference type="PANTHER" id="PTHR32322">
    <property type="entry name" value="INNER MEMBRANE TRANSPORTER"/>
    <property type="match status" value="1"/>
</dbReference>
<keyword evidence="4 6" id="KW-1133">Transmembrane helix</keyword>
<evidence type="ECO:0000313" key="8">
    <source>
        <dbReference type="EMBL" id="QDO97890.1"/>
    </source>
</evidence>
<dbReference type="RefSeq" id="WP_144068871.1">
    <property type="nucleotide sequence ID" value="NZ_CP041636.1"/>
</dbReference>
<dbReference type="OrthoDB" id="4529062at2"/>
<feature type="transmembrane region" description="Helical" evidence="6">
    <location>
        <begin position="215"/>
        <end position="235"/>
    </location>
</feature>
<evidence type="ECO:0000256" key="3">
    <source>
        <dbReference type="ARBA" id="ARBA00022692"/>
    </source>
</evidence>
<evidence type="ECO:0000256" key="5">
    <source>
        <dbReference type="ARBA" id="ARBA00023136"/>
    </source>
</evidence>
<protein>
    <submittedName>
        <fullName evidence="8">DMT family transporter</fullName>
    </submittedName>
</protein>
<dbReference type="InterPro" id="IPR037185">
    <property type="entry name" value="EmrE-like"/>
</dbReference>
<dbReference type="SUPFAM" id="SSF103481">
    <property type="entry name" value="Multidrug resistance efflux transporter EmrE"/>
    <property type="match status" value="2"/>
</dbReference>
<evidence type="ECO:0000256" key="4">
    <source>
        <dbReference type="ARBA" id="ARBA00022989"/>
    </source>
</evidence>
<dbReference type="AlphaFoldDB" id="A0A516H2U0"/>
<dbReference type="PANTHER" id="PTHR32322:SF18">
    <property type="entry name" value="S-ADENOSYLMETHIONINE_S-ADENOSYLHOMOCYSTEINE TRANSPORTER"/>
    <property type="match status" value="1"/>
</dbReference>
<feature type="domain" description="EamA" evidence="7">
    <location>
        <begin position="5"/>
        <end position="137"/>
    </location>
</feature>
<dbReference type="InterPro" id="IPR050638">
    <property type="entry name" value="AA-Vitamin_Transporters"/>
</dbReference>
<feature type="transmembrane region" description="Helical" evidence="6">
    <location>
        <begin position="271"/>
        <end position="289"/>
    </location>
</feature>
<keyword evidence="9" id="KW-1185">Reference proteome</keyword>
<dbReference type="Pfam" id="PF00892">
    <property type="entry name" value="EamA"/>
    <property type="match status" value="2"/>
</dbReference>
<feature type="transmembrane region" description="Helical" evidence="6">
    <location>
        <begin position="179"/>
        <end position="203"/>
    </location>
</feature>